<dbReference type="Gene3D" id="3.40.50.1000">
    <property type="entry name" value="HAD superfamily/HAD-like"/>
    <property type="match status" value="1"/>
</dbReference>
<sequence length="163" mass="19231">MYFIKELHKIRYNCTGGIALFIDMDGVVADYRFGEGENIENNVYGTYLYKRPIKTSINILKKVNEQFDFEMFILSSCRYSEQIGEKSKWLEKNMPFIKKENQLFVISNTFEDRKMLKIDKIKQTIDGKYEKAIMIDDTHDVLFLAIKELGDKVVPYHVITLFD</sequence>
<dbReference type="Proteomes" id="UP000576550">
    <property type="component" value="Unassembled WGS sequence"/>
</dbReference>
<protein>
    <recommendedName>
        <fullName evidence="3">FCP1 homology domain-containing protein</fullName>
    </recommendedName>
</protein>
<dbReference type="EMBL" id="DUTP01000001">
    <property type="protein sequence ID" value="HHX99152.1"/>
    <property type="molecule type" value="Genomic_DNA"/>
</dbReference>
<reference evidence="1 2" key="1">
    <citation type="journal article" date="2020" name="Biotechnol. Biofuels">
        <title>New insights from the biogas microbiome by comprehensive genome-resolved metagenomics of nearly 1600 species originating from multiple anaerobic digesters.</title>
        <authorList>
            <person name="Campanaro S."/>
            <person name="Treu L."/>
            <person name="Rodriguez-R L.M."/>
            <person name="Kovalovszki A."/>
            <person name="Ziels R.M."/>
            <person name="Maus I."/>
            <person name="Zhu X."/>
            <person name="Kougias P.G."/>
            <person name="Basile A."/>
            <person name="Luo G."/>
            <person name="Schluter A."/>
            <person name="Konstantinidis K.T."/>
            <person name="Angelidaki I."/>
        </authorList>
    </citation>
    <scope>NUCLEOTIDE SEQUENCE [LARGE SCALE GENOMIC DNA]</scope>
    <source>
        <strain evidence="1">AS05jafATM_89</strain>
    </source>
</reference>
<dbReference type="AlphaFoldDB" id="A0A832R9P0"/>
<accession>A0A832R9P0</accession>
<gene>
    <name evidence="1" type="ORF">GX533_00480</name>
</gene>
<dbReference type="InterPro" id="IPR023214">
    <property type="entry name" value="HAD_sf"/>
</dbReference>
<dbReference type="InterPro" id="IPR036412">
    <property type="entry name" value="HAD-like_sf"/>
</dbReference>
<evidence type="ECO:0008006" key="3">
    <source>
        <dbReference type="Google" id="ProtNLM"/>
    </source>
</evidence>
<evidence type="ECO:0000313" key="1">
    <source>
        <dbReference type="EMBL" id="HHX99152.1"/>
    </source>
</evidence>
<name>A0A832R9P0_9BACT</name>
<proteinExistence type="predicted"/>
<organism evidence="1 2">
    <name type="scientific">Candidatus Dojkabacteria bacterium</name>
    <dbReference type="NCBI Taxonomy" id="2099670"/>
    <lineage>
        <taxon>Bacteria</taxon>
        <taxon>Candidatus Dojkabacteria</taxon>
    </lineage>
</organism>
<evidence type="ECO:0000313" key="2">
    <source>
        <dbReference type="Proteomes" id="UP000576550"/>
    </source>
</evidence>
<comment type="caution">
    <text evidence="1">The sequence shown here is derived from an EMBL/GenBank/DDBJ whole genome shotgun (WGS) entry which is preliminary data.</text>
</comment>
<dbReference type="SUPFAM" id="SSF56784">
    <property type="entry name" value="HAD-like"/>
    <property type="match status" value="1"/>
</dbReference>